<sequence length="71" mass="7949">MDHSYGNGQHFSQAPNRYVTLLLFFLSSTLVSRPIPPFSSCIRVVLLEPCQLCLQVAVWCDRCATSSPPFC</sequence>
<reference evidence="2 3" key="1">
    <citation type="submission" date="2016-07" db="EMBL/GenBank/DDBJ databases">
        <title>Pervasive Adenine N6-methylation of Active Genes in Fungi.</title>
        <authorList>
            <consortium name="DOE Joint Genome Institute"/>
            <person name="Mondo S.J."/>
            <person name="Dannebaum R.O."/>
            <person name="Kuo R.C."/>
            <person name="Labutti K."/>
            <person name="Haridas S."/>
            <person name="Kuo A."/>
            <person name="Salamov A."/>
            <person name="Ahrendt S.R."/>
            <person name="Lipzen A."/>
            <person name="Sullivan W."/>
            <person name="Andreopoulos W.B."/>
            <person name="Clum A."/>
            <person name="Lindquist E."/>
            <person name="Daum C."/>
            <person name="Ramamoorthy G.K."/>
            <person name="Gryganskyi A."/>
            <person name="Culley D."/>
            <person name="Magnuson J.K."/>
            <person name="James T.Y."/>
            <person name="O'Malley M.A."/>
            <person name="Stajich J.E."/>
            <person name="Spatafora J.W."/>
            <person name="Visel A."/>
            <person name="Grigoriev I.V."/>
        </authorList>
    </citation>
    <scope>NUCLEOTIDE SEQUENCE [LARGE SCALE GENOMIC DNA]</scope>
    <source>
        <strain evidence="2 3">NRRL 2496</strain>
    </source>
</reference>
<accession>A0A1X2HI57</accession>
<dbReference type="EMBL" id="MCGN01000003">
    <property type="protein sequence ID" value="ORY98747.1"/>
    <property type="molecule type" value="Genomic_DNA"/>
</dbReference>
<feature type="chain" id="PRO_5013027346" evidence="1">
    <location>
        <begin position="35"/>
        <end position="71"/>
    </location>
</feature>
<feature type="signal peptide" evidence="1">
    <location>
        <begin position="1"/>
        <end position="34"/>
    </location>
</feature>
<keyword evidence="1" id="KW-0732">Signal</keyword>
<keyword evidence="3" id="KW-1185">Reference proteome</keyword>
<name>A0A1X2HI57_SYNRA</name>
<dbReference type="AlphaFoldDB" id="A0A1X2HI57"/>
<gene>
    <name evidence="2" type="ORF">BCR43DRAFT_488101</name>
</gene>
<protein>
    <submittedName>
        <fullName evidence="2">Uncharacterized protein</fullName>
    </submittedName>
</protein>
<dbReference type="InParanoid" id="A0A1X2HI57"/>
<proteinExistence type="predicted"/>
<evidence type="ECO:0000313" key="3">
    <source>
        <dbReference type="Proteomes" id="UP000242180"/>
    </source>
</evidence>
<evidence type="ECO:0000256" key="1">
    <source>
        <dbReference type="SAM" id="SignalP"/>
    </source>
</evidence>
<evidence type="ECO:0000313" key="2">
    <source>
        <dbReference type="EMBL" id="ORY98747.1"/>
    </source>
</evidence>
<dbReference type="Proteomes" id="UP000242180">
    <property type="component" value="Unassembled WGS sequence"/>
</dbReference>
<organism evidence="2 3">
    <name type="scientific">Syncephalastrum racemosum</name>
    <name type="common">Filamentous fungus</name>
    <dbReference type="NCBI Taxonomy" id="13706"/>
    <lineage>
        <taxon>Eukaryota</taxon>
        <taxon>Fungi</taxon>
        <taxon>Fungi incertae sedis</taxon>
        <taxon>Mucoromycota</taxon>
        <taxon>Mucoromycotina</taxon>
        <taxon>Mucoromycetes</taxon>
        <taxon>Mucorales</taxon>
        <taxon>Syncephalastraceae</taxon>
        <taxon>Syncephalastrum</taxon>
    </lineage>
</organism>
<comment type="caution">
    <text evidence="2">The sequence shown here is derived from an EMBL/GenBank/DDBJ whole genome shotgun (WGS) entry which is preliminary data.</text>
</comment>